<dbReference type="AlphaFoldDB" id="A0A2P4QZR7"/>
<sequence length="159" mass="19051">MKDLALKKLKSKSFQRTSQNLKYRRILIKYLRKYKNRTKHDIIVSNQKRLNQIESMPPQNTDDSKASEFYNGYNFYAYLSIIIIIICECEQINELLENLLNWDNDWKNYLNRRGVREVFIKEENFELKICDETTLDESGRVVDNMVILEKDLGSKKDKE</sequence>
<dbReference type="VEuPathDB" id="FungiDB:RhiirFUN_012727"/>
<gene>
    <name evidence="1" type="ORF">GLOIN_2v1866755</name>
</gene>
<reference evidence="1 2" key="1">
    <citation type="journal article" date="2013" name="Proc. Natl. Acad. Sci. U.S.A.">
        <title>Genome of an arbuscular mycorrhizal fungus provides insight into the oldest plant symbiosis.</title>
        <authorList>
            <person name="Tisserant E."/>
            <person name="Malbreil M."/>
            <person name="Kuo A."/>
            <person name="Kohler A."/>
            <person name="Symeonidi A."/>
            <person name="Balestrini R."/>
            <person name="Charron P."/>
            <person name="Duensing N."/>
            <person name="Frei Dit Frey N."/>
            <person name="Gianinazzi-Pearson V."/>
            <person name="Gilbert L.B."/>
            <person name="Handa Y."/>
            <person name="Herr J.R."/>
            <person name="Hijri M."/>
            <person name="Koul R."/>
            <person name="Kawaguchi M."/>
            <person name="Krajinski F."/>
            <person name="Lammers P.J."/>
            <person name="Masclaux F.G."/>
            <person name="Murat C."/>
            <person name="Morin E."/>
            <person name="Ndikumana S."/>
            <person name="Pagni M."/>
            <person name="Petitpierre D."/>
            <person name="Requena N."/>
            <person name="Rosikiewicz P."/>
            <person name="Riley R."/>
            <person name="Saito K."/>
            <person name="San Clemente H."/>
            <person name="Shapiro H."/>
            <person name="van Tuinen D."/>
            <person name="Becard G."/>
            <person name="Bonfante P."/>
            <person name="Paszkowski U."/>
            <person name="Shachar-Hill Y.Y."/>
            <person name="Tuskan G.A."/>
            <person name="Young P.W."/>
            <person name="Sanders I.R."/>
            <person name="Henrissat B."/>
            <person name="Rensing S.A."/>
            <person name="Grigoriev I.V."/>
            <person name="Corradi N."/>
            <person name="Roux C."/>
            <person name="Martin F."/>
        </authorList>
    </citation>
    <scope>NUCLEOTIDE SEQUENCE [LARGE SCALE GENOMIC DNA]</scope>
    <source>
        <strain evidence="1 2">DAOM 197198</strain>
    </source>
</reference>
<accession>A0A2P4QZR7</accession>
<evidence type="ECO:0000313" key="2">
    <source>
        <dbReference type="Proteomes" id="UP000018888"/>
    </source>
</evidence>
<keyword evidence="2" id="KW-1185">Reference proteome</keyword>
<proteinExistence type="predicted"/>
<reference evidence="1 2" key="2">
    <citation type="journal article" date="2018" name="New Phytol.">
        <title>High intraspecific genome diversity in the model arbuscular mycorrhizal symbiont Rhizophagus irregularis.</title>
        <authorList>
            <person name="Chen E.C.H."/>
            <person name="Morin E."/>
            <person name="Beaudet D."/>
            <person name="Noel J."/>
            <person name="Yildirir G."/>
            <person name="Ndikumana S."/>
            <person name="Charron P."/>
            <person name="St-Onge C."/>
            <person name="Giorgi J."/>
            <person name="Kruger M."/>
            <person name="Marton T."/>
            <person name="Ropars J."/>
            <person name="Grigoriev I.V."/>
            <person name="Hainaut M."/>
            <person name="Henrissat B."/>
            <person name="Roux C."/>
            <person name="Martin F."/>
            <person name="Corradi N."/>
        </authorList>
    </citation>
    <scope>NUCLEOTIDE SEQUENCE [LARGE SCALE GENOMIC DNA]</scope>
    <source>
        <strain evidence="1 2">DAOM 197198</strain>
    </source>
</reference>
<name>A0A2P4QZR7_RHIID</name>
<dbReference type="EMBL" id="AUPC02000001">
    <property type="protein sequence ID" value="POG83143.1"/>
    <property type="molecule type" value="Genomic_DNA"/>
</dbReference>
<dbReference type="Proteomes" id="UP000018888">
    <property type="component" value="Unassembled WGS sequence"/>
</dbReference>
<organism evidence="1 2">
    <name type="scientific">Rhizophagus irregularis (strain DAOM 181602 / DAOM 197198 / MUCL 43194)</name>
    <name type="common">Arbuscular mycorrhizal fungus</name>
    <name type="synonym">Glomus intraradices</name>
    <dbReference type="NCBI Taxonomy" id="747089"/>
    <lineage>
        <taxon>Eukaryota</taxon>
        <taxon>Fungi</taxon>
        <taxon>Fungi incertae sedis</taxon>
        <taxon>Mucoromycota</taxon>
        <taxon>Glomeromycotina</taxon>
        <taxon>Glomeromycetes</taxon>
        <taxon>Glomerales</taxon>
        <taxon>Glomeraceae</taxon>
        <taxon>Rhizophagus</taxon>
    </lineage>
</organism>
<evidence type="ECO:0000313" key="1">
    <source>
        <dbReference type="EMBL" id="POG83143.1"/>
    </source>
</evidence>
<protein>
    <submittedName>
        <fullName evidence="1">Uncharacterized protein</fullName>
    </submittedName>
</protein>
<comment type="caution">
    <text evidence="1">The sequence shown here is derived from an EMBL/GenBank/DDBJ whole genome shotgun (WGS) entry which is preliminary data.</text>
</comment>